<organism evidence="1">
    <name type="scientific">marine sediment metagenome</name>
    <dbReference type="NCBI Taxonomy" id="412755"/>
    <lineage>
        <taxon>unclassified sequences</taxon>
        <taxon>metagenomes</taxon>
        <taxon>ecological metagenomes</taxon>
    </lineage>
</organism>
<dbReference type="AlphaFoldDB" id="A0A0F9LJQ2"/>
<dbReference type="EMBL" id="LAZR01010900">
    <property type="protein sequence ID" value="KKM64435.1"/>
    <property type="molecule type" value="Genomic_DNA"/>
</dbReference>
<reference evidence="1" key="1">
    <citation type="journal article" date="2015" name="Nature">
        <title>Complex archaea that bridge the gap between prokaryotes and eukaryotes.</title>
        <authorList>
            <person name="Spang A."/>
            <person name="Saw J.H."/>
            <person name="Jorgensen S.L."/>
            <person name="Zaremba-Niedzwiedzka K."/>
            <person name="Martijn J."/>
            <person name="Lind A.E."/>
            <person name="van Eijk R."/>
            <person name="Schleper C."/>
            <person name="Guy L."/>
            <person name="Ettema T.J."/>
        </authorList>
    </citation>
    <scope>NUCLEOTIDE SEQUENCE</scope>
</reference>
<sequence length="169" mass="18830">MSENTKLHPFERAGLGEAPFRCIGVEIKRYQACHGAPIQPGGMCEFCGESIVECCIIKGSDGRQFTVGNVCVGKTYDAKLVSDTDRRINLLRRNARHQKEAECIERLACWLQDEQIRAKLAAEPSPNNCYSADVLSWAQWMMDNAGNSGKMKVYRKVKKVEAALESSAQ</sequence>
<comment type="caution">
    <text evidence="1">The sequence shown here is derived from an EMBL/GenBank/DDBJ whole genome shotgun (WGS) entry which is preliminary data.</text>
</comment>
<accession>A0A0F9LJQ2</accession>
<name>A0A0F9LJQ2_9ZZZZ</name>
<proteinExistence type="predicted"/>
<evidence type="ECO:0000313" key="1">
    <source>
        <dbReference type="EMBL" id="KKM64435.1"/>
    </source>
</evidence>
<protein>
    <submittedName>
        <fullName evidence="1">Uncharacterized protein</fullName>
    </submittedName>
</protein>
<gene>
    <name evidence="1" type="ORF">LCGC14_1501460</name>
</gene>